<dbReference type="GO" id="GO:0016491">
    <property type="term" value="F:oxidoreductase activity"/>
    <property type="evidence" value="ECO:0007669"/>
    <property type="project" value="UniProtKB-KW"/>
</dbReference>
<dbReference type="InterPro" id="IPR020904">
    <property type="entry name" value="Sc_DH/Rdtase_CS"/>
</dbReference>
<dbReference type="InterPro" id="IPR036291">
    <property type="entry name" value="NAD(P)-bd_dom_sf"/>
</dbReference>
<name>A0A4U0WZ16_9PEZI</name>
<accession>A0A4U0WZ16</accession>
<dbReference type="STRING" id="331657.A0A4U0WZ16"/>
<proteinExistence type="inferred from homology"/>
<gene>
    <name evidence="4" type="ORF">B0A49_06622</name>
</gene>
<evidence type="ECO:0000256" key="1">
    <source>
        <dbReference type="ARBA" id="ARBA00006484"/>
    </source>
</evidence>
<evidence type="ECO:0000313" key="5">
    <source>
        <dbReference type="Proteomes" id="UP000308768"/>
    </source>
</evidence>
<dbReference type="InterPro" id="IPR002347">
    <property type="entry name" value="SDR_fam"/>
</dbReference>
<evidence type="ECO:0000256" key="3">
    <source>
        <dbReference type="ARBA" id="ARBA00023002"/>
    </source>
</evidence>
<reference evidence="4 5" key="1">
    <citation type="submission" date="2017-03" db="EMBL/GenBank/DDBJ databases">
        <title>Genomes of endolithic fungi from Antarctica.</title>
        <authorList>
            <person name="Coleine C."/>
            <person name="Masonjones S."/>
            <person name="Stajich J.E."/>
        </authorList>
    </citation>
    <scope>NUCLEOTIDE SEQUENCE [LARGE SCALE GENOMIC DNA]</scope>
    <source>
        <strain evidence="4 5">CCFEE 5187</strain>
    </source>
</reference>
<dbReference type="PANTHER" id="PTHR43669:SF11">
    <property type="entry name" value="SHORT-CHAIN DEHYDROGENASE_OXIDOREDUCTASE"/>
    <property type="match status" value="1"/>
</dbReference>
<evidence type="ECO:0000256" key="2">
    <source>
        <dbReference type="ARBA" id="ARBA00022857"/>
    </source>
</evidence>
<evidence type="ECO:0000313" key="4">
    <source>
        <dbReference type="EMBL" id="TKA69082.1"/>
    </source>
</evidence>
<dbReference type="AlphaFoldDB" id="A0A4U0WZ16"/>
<dbReference type="SUPFAM" id="SSF51735">
    <property type="entry name" value="NAD(P)-binding Rossmann-fold domains"/>
    <property type="match status" value="1"/>
</dbReference>
<keyword evidence="5" id="KW-1185">Reference proteome</keyword>
<comment type="caution">
    <text evidence="4">The sequence shown here is derived from an EMBL/GenBank/DDBJ whole genome shotgun (WGS) entry which is preliminary data.</text>
</comment>
<organism evidence="4 5">
    <name type="scientific">Cryomyces minteri</name>
    <dbReference type="NCBI Taxonomy" id="331657"/>
    <lineage>
        <taxon>Eukaryota</taxon>
        <taxon>Fungi</taxon>
        <taxon>Dikarya</taxon>
        <taxon>Ascomycota</taxon>
        <taxon>Pezizomycotina</taxon>
        <taxon>Dothideomycetes</taxon>
        <taxon>Dothideomycetes incertae sedis</taxon>
        <taxon>Cryomyces</taxon>
    </lineage>
</organism>
<comment type="similarity">
    <text evidence="1">Belongs to the short-chain dehydrogenases/reductases (SDR) family.</text>
</comment>
<dbReference type="OrthoDB" id="37659at2759"/>
<dbReference type="Gene3D" id="3.40.50.720">
    <property type="entry name" value="NAD(P)-binding Rossmann-like Domain"/>
    <property type="match status" value="1"/>
</dbReference>
<evidence type="ECO:0008006" key="6">
    <source>
        <dbReference type="Google" id="ProtNLM"/>
    </source>
</evidence>
<dbReference type="Pfam" id="PF00106">
    <property type="entry name" value="adh_short"/>
    <property type="match status" value="1"/>
</dbReference>
<keyword evidence="3" id="KW-0560">Oxidoreductase</keyword>
<dbReference type="EMBL" id="NAJN01000758">
    <property type="protein sequence ID" value="TKA69082.1"/>
    <property type="molecule type" value="Genomic_DNA"/>
</dbReference>
<dbReference type="PROSITE" id="PS00061">
    <property type="entry name" value="ADH_SHORT"/>
    <property type="match status" value="1"/>
</dbReference>
<sequence length="192" mass="21456">MKTRIGKPRVIIGIQCGFDFTKATSIDLSILGEELTTNYLSFIHLTVAFLPHLQKQKNETALIHTTSGLGLVPMVRCAKYCATKAALHHFILVLRGQMSDGPSNVKVIEIFPPAVQMELHDEKHQPDIKNGGQIGMPLDEFTDETYKGLLEGKDQVPVGMSKGAFEGFEVKRQEMFKHMTEGMKKMMAQHTK</sequence>
<protein>
    <recommendedName>
        <fullName evidence="6">Oxidoreductase DltE</fullName>
    </recommendedName>
</protein>
<dbReference type="Proteomes" id="UP000308768">
    <property type="component" value="Unassembled WGS sequence"/>
</dbReference>
<keyword evidence="2" id="KW-0521">NADP</keyword>
<dbReference type="PANTHER" id="PTHR43669">
    <property type="entry name" value="5-KETO-D-GLUCONATE 5-REDUCTASE"/>
    <property type="match status" value="1"/>
</dbReference>